<reference evidence="2 3" key="1">
    <citation type="journal article" date="2014" name="Genome Announc.">
        <title>Draft Genome Sequence of the Agar-Degrading Bacterium Catenovulum sp. Strain DS-2, Isolated from Intestines of Haliotis diversicolor.</title>
        <authorList>
            <person name="Shan D."/>
            <person name="Li X."/>
            <person name="Gu Z."/>
            <person name="Wei G."/>
            <person name="Gao Z."/>
            <person name="Shao Z."/>
        </authorList>
    </citation>
    <scope>NUCLEOTIDE SEQUENCE [LARGE SCALE GENOMIC DNA]</scope>
    <source>
        <strain evidence="2 3">DS-2</strain>
    </source>
</reference>
<evidence type="ECO:0000259" key="1">
    <source>
        <dbReference type="Pfam" id="PF07883"/>
    </source>
</evidence>
<dbReference type="PANTHER" id="PTHR40112:SF1">
    <property type="entry name" value="H2HPP ISOMERASE"/>
    <property type="match status" value="1"/>
</dbReference>
<dbReference type="InterPro" id="IPR014710">
    <property type="entry name" value="RmlC-like_jellyroll"/>
</dbReference>
<accession>W7QUI8</accession>
<dbReference type="PIRSF" id="PIRSF029883">
    <property type="entry name" value="KdgF"/>
    <property type="match status" value="1"/>
</dbReference>
<sequence length="111" mass="12509">MTQSERFVKAENVQVEDLGGGVKRQILGYNHEIMVVKVWFEKGAEGYRHQHPHSQSTYVESGVFDVFINGEVQRLKAGDGFYIPPEELHGAVCIEAGVLIDTFSPVREDFL</sequence>
<dbReference type="InterPro" id="IPR025499">
    <property type="entry name" value="KdgF"/>
</dbReference>
<dbReference type="STRING" id="1328313.DS2_03430"/>
<gene>
    <name evidence="2" type="ORF">DS2_03430</name>
</gene>
<dbReference type="Proteomes" id="UP000019276">
    <property type="component" value="Unassembled WGS sequence"/>
</dbReference>
<dbReference type="CDD" id="cd02238">
    <property type="entry name" value="cupin_KdgF"/>
    <property type="match status" value="1"/>
</dbReference>
<evidence type="ECO:0000313" key="3">
    <source>
        <dbReference type="Proteomes" id="UP000019276"/>
    </source>
</evidence>
<dbReference type="OrthoDB" id="9811153at2"/>
<dbReference type="InterPro" id="IPR052535">
    <property type="entry name" value="Bacilysin_H2HPP_isomerase"/>
</dbReference>
<dbReference type="InterPro" id="IPR013096">
    <property type="entry name" value="Cupin_2"/>
</dbReference>
<dbReference type="InterPro" id="IPR011051">
    <property type="entry name" value="RmlC_Cupin_sf"/>
</dbReference>
<dbReference type="RefSeq" id="WP_035013241.1">
    <property type="nucleotide sequence ID" value="NZ_ARZY01000004.1"/>
</dbReference>
<feature type="domain" description="Cupin type-2" evidence="1">
    <location>
        <begin position="40"/>
        <end position="94"/>
    </location>
</feature>
<dbReference type="eggNOG" id="COG1917">
    <property type="taxonomic scope" value="Bacteria"/>
</dbReference>
<dbReference type="PANTHER" id="PTHR40112">
    <property type="entry name" value="H2HPP ISOMERASE"/>
    <property type="match status" value="1"/>
</dbReference>
<dbReference type="EMBL" id="ARZY01000004">
    <property type="protein sequence ID" value="EWH11528.1"/>
    <property type="molecule type" value="Genomic_DNA"/>
</dbReference>
<keyword evidence="3" id="KW-1185">Reference proteome</keyword>
<evidence type="ECO:0000313" key="2">
    <source>
        <dbReference type="EMBL" id="EWH11528.1"/>
    </source>
</evidence>
<comment type="caution">
    <text evidence="2">The sequence shown here is derived from an EMBL/GenBank/DDBJ whole genome shotgun (WGS) entry which is preliminary data.</text>
</comment>
<dbReference type="SUPFAM" id="SSF51182">
    <property type="entry name" value="RmlC-like cupins"/>
    <property type="match status" value="1"/>
</dbReference>
<dbReference type="AlphaFoldDB" id="W7QUI8"/>
<dbReference type="Pfam" id="PF07883">
    <property type="entry name" value="Cupin_2"/>
    <property type="match status" value="1"/>
</dbReference>
<organism evidence="2 3">
    <name type="scientific">Catenovulum agarivorans DS-2</name>
    <dbReference type="NCBI Taxonomy" id="1328313"/>
    <lineage>
        <taxon>Bacteria</taxon>
        <taxon>Pseudomonadati</taxon>
        <taxon>Pseudomonadota</taxon>
        <taxon>Gammaproteobacteria</taxon>
        <taxon>Alteromonadales</taxon>
        <taxon>Alteromonadaceae</taxon>
        <taxon>Catenovulum</taxon>
    </lineage>
</organism>
<proteinExistence type="predicted"/>
<dbReference type="PATRIC" id="fig|1328313.3.peg.711"/>
<name>W7QUI8_9ALTE</name>
<dbReference type="Gene3D" id="2.60.120.10">
    <property type="entry name" value="Jelly Rolls"/>
    <property type="match status" value="1"/>
</dbReference>
<protein>
    <submittedName>
        <fullName evidence="2">Cupin</fullName>
    </submittedName>
</protein>